<dbReference type="Proteomes" id="UP000256964">
    <property type="component" value="Unassembled WGS sequence"/>
</dbReference>
<feature type="compositionally biased region" description="Basic and acidic residues" evidence="1">
    <location>
        <begin position="137"/>
        <end position="149"/>
    </location>
</feature>
<evidence type="ECO:0000313" key="3">
    <source>
        <dbReference type="EMBL" id="RDX48555.1"/>
    </source>
</evidence>
<name>A0A371D7P1_9APHY</name>
<reference evidence="3 4" key="1">
    <citation type="journal article" date="2018" name="Biotechnol. Biofuels">
        <title>Integrative visual omics of the white-rot fungus Polyporus brumalis exposes the biotechnological potential of its oxidative enzymes for delignifying raw plant biomass.</title>
        <authorList>
            <person name="Miyauchi S."/>
            <person name="Rancon A."/>
            <person name="Drula E."/>
            <person name="Hage H."/>
            <person name="Chaduli D."/>
            <person name="Favel A."/>
            <person name="Grisel S."/>
            <person name="Henrissat B."/>
            <person name="Herpoel-Gimbert I."/>
            <person name="Ruiz-Duenas F.J."/>
            <person name="Chevret D."/>
            <person name="Hainaut M."/>
            <person name="Lin J."/>
            <person name="Wang M."/>
            <person name="Pangilinan J."/>
            <person name="Lipzen A."/>
            <person name="Lesage-Meessen L."/>
            <person name="Navarro D."/>
            <person name="Riley R."/>
            <person name="Grigoriev I.V."/>
            <person name="Zhou S."/>
            <person name="Raouche S."/>
            <person name="Rosso M.N."/>
        </authorList>
    </citation>
    <scope>NUCLEOTIDE SEQUENCE [LARGE SCALE GENOMIC DNA]</scope>
    <source>
        <strain evidence="3 4">BRFM 1820</strain>
    </source>
</reference>
<proteinExistence type="predicted"/>
<dbReference type="Pfam" id="PF20411">
    <property type="entry name" value="DUF6697"/>
    <property type="match status" value="1"/>
</dbReference>
<accession>A0A371D7P1</accession>
<dbReference type="AlphaFoldDB" id="A0A371D7P1"/>
<evidence type="ECO:0000256" key="1">
    <source>
        <dbReference type="SAM" id="MobiDB-lite"/>
    </source>
</evidence>
<feature type="region of interest" description="Disordered" evidence="1">
    <location>
        <begin position="14"/>
        <end position="39"/>
    </location>
</feature>
<dbReference type="InterPro" id="IPR046520">
    <property type="entry name" value="DUF6697"/>
</dbReference>
<protein>
    <recommendedName>
        <fullName evidence="2">DUF6697 domain-containing protein</fullName>
    </recommendedName>
</protein>
<feature type="compositionally biased region" description="Polar residues" evidence="1">
    <location>
        <begin position="18"/>
        <end position="27"/>
    </location>
</feature>
<feature type="region of interest" description="Disordered" evidence="1">
    <location>
        <begin position="61"/>
        <end position="114"/>
    </location>
</feature>
<feature type="domain" description="DUF6697" evidence="2">
    <location>
        <begin position="253"/>
        <end position="448"/>
    </location>
</feature>
<dbReference type="OrthoDB" id="3176940at2759"/>
<sequence>MFAPVDGCVPFPAHILQRSPSPSSWNGNDGPAGTRDDPLQICESDDEVATPVGPSLAVTRSHVRAAARRGKNDLGTIELSDSEHEVATAASPVDSRRKRRKTTCTTDARPKKEPDVHVKTEVGVLQDSPPYKQRKLNHADDGWDDKRNTEPLSNRAGSASTARTAVHPKAAIQDTKAEMEEEADLHARTTFEECPRLCDESDEAKPQAGNLIKPKAEIKKEYLLKDEDLLELISPDALKAFPITLDEDKSATTVTRPQLTRRFGGGGMETFPRPNKNRIAMHGRSNFMCISLDWNPHGPQKPGHGGLFFETTVWPGDAWTANKKHSRTQTLFVKLKPNQWLYLGEYELVGHTPLTVQQWQNLHEKVRSTWAHEISKSGWGTPIRARIHLRRSLGRNPAREEVETALGKFNEVSAEDVRDALDAGQECICAWSMKCIGYDEDFQLELVELSRSF</sequence>
<organism evidence="3 4">
    <name type="scientific">Lentinus brumalis</name>
    <dbReference type="NCBI Taxonomy" id="2498619"/>
    <lineage>
        <taxon>Eukaryota</taxon>
        <taxon>Fungi</taxon>
        <taxon>Dikarya</taxon>
        <taxon>Basidiomycota</taxon>
        <taxon>Agaricomycotina</taxon>
        <taxon>Agaricomycetes</taxon>
        <taxon>Polyporales</taxon>
        <taxon>Polyporaceae</taxon>
        <taxon>Lentinus</taxon>
    </lineage>
</organism>
<keyword evidence="4" id="KW-1185">Reference proteome</keyword>
<feature type="compositionally biased region" description="Polar residues" evidence="1">
    <location>
        <begin position="150"/>
        <end position="163"/>
    </location>
</feature>
<evidence type="ECO:0000259" key="2">
    <source>
        <dbReference type="Pfam" id="PF20411"/>
    </source>
</evidence>
<feature type="region of interest" description="Disordered" evidence="1">
    <location>
        <begin position="126"/>
        <end position="169"/>
    </location>
</feature>
<gene>
    <name evidence="3" type="ORF">OH76DRAFT_1483902</name>
</gene>
<evidence type="ECO:0000313" key="4">
    <source>
        <dbReference type="Proteomes" id="UP000256964"/>
    </source>
</evidence>
<dbReference type="EMBL" id="KZ857411">
    <property type="protein sequence ID" value="RDX48555.1"/>
    <property type="molecule type" value="Genomic_DNA"/>
</dbReference>